<protein>
    <submittedName>
        <fullName evidence="2">Uncharacterized protein</fullName>
    </submittedName>
</protein>
<dbReference type="RefSeq" id="XP_013897253.1">
    <property type="nucleotide sequence ID" value="XM_014041799.1"/>
</dbReference>
<feature type="region of interest" description="Disordered" evidence="1">
    <location>
        <begin position="378"/>
        <end position="397"/>
    </location>
</feature>
<evidence type="ECO:0000313" key="3">
    <source>
        <dbReference type="Proteomes" id="UP000054498"/>
    </source>
</evidence>
<proteinExistence type="predicted"/>
<name>A0A0D2KRQ1_9CHLO</name>
<dbReference type="EMBL" id="KK102261">
    <property type="protein sequence ID" value="KIY98233.1"/>
    <property type="molecule type" value="Genomic_DNA"/>
</dbReference>
<evidence type="ECO:0000313" key="2">
    <source>
        <dbReference type="EMBL" id="KIY98233.1"/>
    </source>
</evidence>
<dbReference type="KEGG" id="mng:MNEG_9729"/>
<dbReference type="Proteomes" id="UP000054498">
    <property type="component" value="Unassembled WGS sequence"/>
</dbReference>
<keyword evidence="3" id="KW-1185">Reference proteome</keyword>
<reference evidence="2 3" key="1">
    <citation type="journal article" date="2013" name="BMC Genomics">
        <title>Reconstruction of the lipid metabolism for the microalga Monoraphidium neglectum from its genome sequence reveals characteristics suitable for biofuel production.</title>
        <authorList>
            <person name="Bogen C."/>
            <person name="Al-Dilaimi A."/>
            <person name="Albersmeier A."/>
            <person name="Wichmann J."/>
            <person name="Grundmann M."/>
            <person name="Rupp O."/>
            <person name="Lauersen K.J."/>
            <person name="Blifernez-Klassen O."/>
            <person name="Kalinowski J."/>
            <person name="Goesmann A."/>
            <person name="Mussgnug J.H."/>
            <person name="Kruse O."/>
        </authorList>
    </citation>
    <scope>NUCLEOTIDE SEQUENCE [LARGE SCALE GENOMIC DNA]</scope>
    <source>
        <strain evidence="2 3">SAG 48.87</strain>
    </source>
</reference>
<organism evidence="2 3">
    <name type="scientific">Monoraphidium neglectum</name>
    <dbReference type="NCBI Taxonomy" id="145388"/>
    <lineage>
        <taxon>Eukaryota</taxon>
        <taxon>Viridiplantae</taxon>
        <taxon>Chlorophyta</taxon>
        <taxon>core chlorophytes</taxon>
        <taxon>Chlorophyceae</taxon>
        <taxon>CS clade</taxon>
        <taxon>Sphaeropleales</taxon>
        <taxon>Selenastraceae</taxon>
        <taxon>Monoraphidium</taxon>
    </lineage>
</organism>
<evidence type="ECO:0000256" key="1">
    <source>
        <dbReference type="SAM" id="MobiDB-lite"/>
    </source>
</evidence>
<sequence length="437" mass="46388">MVTCQLPHYLAYSRAARHGVPTALDAGATRTGAAARRARAALLARERLLRAAWRRAGGGGDDALSGLSAWDLKAAAKEAGGGAAAADVEAAVFEFFVFKRCAELLLQQRRRRGAIDAAVRRGALLYEDASEMLRADFPRSGPPLDPFFDMDVPGLLEFIDASMLKTEAQLDAYDEWRQEAGVGAAAEQMQLKLTLAQFSVARAVFSMLPAREARRPFALTAAEIREVAAVAEVPPKAVRVALHSYARLKTRSLLGARELLEGGRDGADAGGGGGGRGDAGKASQSWVSRAYGRLFERKAPDHEDIQAWVAAEAQAEFDKLARLSLTDFEGRLEKMLARASTAATTVGRARGASPAARARGEAEHFAAALRVVRALPPEGRRRLERDPAGGAGDGPEAEAAAAAGVPLGFVRSVLEGYAELRLAAAWSLGRGDGDSDY</sequence>
<dbReference type="GeneID" id="25742604"/>
<accession>A0A0D2KRQ1</accession>
<gene>
    <name evidence="2" type="ORF">MNEG_9729</name>
</gene>
<feature type="compositionally biased region" description="Basic and acidic residues" evidence="1">
    <location>
        <begin position="378"/>
        <end position="387"/>
    </location>
</feature>
<dbReference type="AlphaFoldDB" id="A0A0D2KRQ1"/>